<dbReference type="Gene3D" id="3.60.21.10">
    <property type="match status" value="1"/>
</dbReference>
<dbReference type="PANTHER" id="PTHR37844">
    <property type="entry name" value="SER/THR PROTEIN PHOSPHATASE SUPERFAMILY (AFU_ORTHOLOGUE AFUA_1G14840)"/>
    <property type="match status" value="1"/>
</dbReference>
<dbReference type="InterPro" id="IPR004843">
    <property type="entry name" value="Calcineurin-like_PHP"/>
</dbReference>
<name>A0A6J7WKN1_9CAUD</name>
<reference evidence="2" key="1">
    <citation type="submission" date="2020-05" db="EMBL/GenBank/DDBJ databases">
        <authorList>
            <person name="Chiriac C."/>
            <person name="Salcher M."/>
            <person name="Ghai R."/>
            <person name="Kavagutti S V."/>
        </authorList>
    </citation>
    <scope>NUCLEOTIDE SEQUENCE</scope>
</reference>
<dbReference type="PANTHER" id="PTHR37844:SF2">
    <property type="entry name" value="SER_THR PROTEIN PHOSPHATASE SUPERFAMILY (AFU_ORTHOLOGUE AFUA_1G14840)"/>
    <property type="match status" value="1"/>
</dbReference>
<protein>
    <submittedName>
        <fullName evidence="2">Calcineurin-like phosphoesterase domain, ApaH type</fullName>
    </submittedName>
</protein>
<sequence length="278" mass="32829">MMRVSVISDLHLEFADLTLPGGDVLILSGDVMEAKQFKKAMYNPDMVLLEHENKTQRPDRWARFMEEECAKKYREVVYVMGNHEHYGFQYQKSYDHIATQLPDNVHLLENQTHAIEDVIFVGATLWTDMNKMDQLTMFHMKSMMNDYRQITMFNEAKNVYHRLTPERTVDDHYRSRQYIEQVVKERHDQKFVVVTHHSPTKMSTHPRYTHDVLMNGAYSSDLSEFILDNPQIKVWTHGHTHDPFDYMVGSTRILCNPRGYKGYEERAEQFDPTVGFDV</sequence>
<dbReference type="GO" id="GO:0016787">
    <property type="term" value="F:hydrolase activity"/>
    <property type="evidence" value="ECO:0007669"/>
    <property type="project" value="InterPro"/>
</dbReference>
<evidence type="ECO:0000259" key="1">
    <source>
        <dbReference type="Pfam" id="PF00149"/>
    </source>
</evidence>
<proteinExistence type="predicted"/>
<dbReference type="Pfam" id="PF00149">
    <property type="entry name" value="Metallophos"/>
    <property type="match status" value="1"/>
</dbReference>
<dbReference type="EMBL" id="LR798243">
    <property type="protein sequence ID" value="CAB5214966.1"/>
    <property type="molecule type" value="Genomic_DNA"/>
</dbReference>
<feature type="domain" description="Calcineurin-like phosphoesterase" evidence="1">
    <location>
        <begin position="2"/>
        <end position="243"/>
    </location>
</feature>
<organism evidence="2">
    <name type="scientific">uncultured Caudovirales phage</name>
    <dbReference type="NCBI Taxonomy" id="2100421"/>
    <lineage>
        <taxon>Viruses</taxon>
        <taxon>Duplodnaviria</taxon>
        <taxon>Heunggongvirae</taxon>
        <taxon>Uroviricota</taxon>
        <taxon>Caudoviricetes</taxon>
        <taxon>Peduoviridae</taxon>
        <taxon>Maltschvirus</taxon>
        <taxon>Maltschvirus maltsch</taxon>
    </lineage>
</organism>
<dbReference type="SUPFAM" id="SSF56300">
    <property type="entry name" value="Metallo-dependent phosphatases"/>
    <property type="match status" value="1"/>
</dbReference>
<gene>
    <name evidence="2" type="ORF">UFOVP190_342</name>
</gene>
<dbReference type="InterPro" id="IPR029052">
    <property type="entry name" value="Metallo-depent_PP-like"/>
</dbReference>
<accession>A0A6J7WKN1</accession>
<evidence type="ECO:0000313" key="2">
    <source>
        <dbReference type="EMBL" id="CAB5214966.1"/>
    </source>
</evidence>